<dbReference type="Proteomes" id="UP000657075">
    <property type="component" value="Unassembled WGS sequence"/>
</dbReference>
<dbReference type="GO" id="GO:0008168">
    <property type="term" value="F:methyltransferase activity"/>
    <property type="evidence" value="ECO:0007669"/>
    <property type="project" value="UniProtKB-KW"/>
</dbReference>
<dbReference type="AlphaFoldDB" id="A0A830E6H0"/>
<dbReference type="InterPro" id="IPR005493">
    <property type="entry name" value="RraA/RraA-like"/>
</dbReference>
<proteinExistence type="predicted"/>
<organism evidence="2 3">
    <name type="scientific">Vulcanisaeta souniana JCM 11219</name>
    <dbReference type="NCBI Taxonomy" id="1293586"/>
    <lineage>
        <taxon>Archaea</taxon>
        <taxon>Thermoproteota</taxon>
        <taxon>Thermoprotei</taxon>
        <taxon>Thermoproteales</taxon>
        <taxon>Thermoproteaceae</taxon>
        <taxon>Vulcanisaeta</taxon>
    </lineage>
</organism>
<name>A0A830E6H0_9CREN</name>
<dbReference type="PANTHER" id="PTHR33254">
    <property type="entry name" value="4-HYDROXY-4-METHYL-2-OXOGLUTARATE ALDOLASE 3-RELATED"/>
    <property type="match status" value="1"/>
</dbReference>
<reference evidence="4" key="3">
    <citation type="submission" date="2022-09" db="EMBL/GenBank/DDBJ databases">
        <title>Complete genome sequence of Vulcanisaeta souniana.</title>
        <authorList>
            <person name="Kato S."/>
            <person name="Itoh T."/>
            <person name="Ohkuma M."/>
        </authorList>
    </citation>
    <scope>NUCLEOTIDE SEQUENCE [LARGE SCALE GENOMIC DNA]</scope>
    <source>
        <strain evidence="4">JCM 11219</strain>
    </source>
</reference>
<evidence type="ECO:0000313" key="3">
    <source>
        <dbReference type="Proteomes" id="UP000657075"/>
    </source>
</evidence>
<evidence type="ECO:0000313" key="4">
    <source>
        <dbReference type="Proteomes" id="UP001060771"/>
    </source>
</evidence>
<evidence type="ECO:0000313" key="1">
    <source>
        <dbReference type="EMBL" id="BDR93556.1"/>
    </source>
</evidence>
<dbReference type="InterPro" id="IPR036704">
    <property type="entry name" value="RraA/RraA-like_sf"/>
</dbReference>
<evidence type="ECO:0000313" key="2">
    <source>
        <dbReference type="EMBL" id="GGI87469.1"/>
    </source>
</evidence>
<dbReference type="Proteomes" id="UP001060771">
    <property type="component" value="Chromosome"/>
</dbReference>
<dbReference type="Pfam" id="PF03737">
    <property type="entry name" value="RraA-like"/>
    <property type="match status" value="1"/>
</dbReference>
<reference evidence="2" key="2">
    <citation type="submission" date="2020-09" db="EMBL/GenBank/DDBJ databases">
        <authorList>
            <person name="Sun Q."/>
            <person name="Ohkuma M."/>
        </authorList>
    </citation>
    <scope>NUCLEOTIDE SEQUENCE</scope>
    <source>
        <strain evidence="2">JCM 11219</strain>
    </source>
</reference>
<dbReference type="Gene3D" id="3.50.30.40">
    <property type="entry name" value="Ribonuclease E inhibitor RraA/RraA-like"/>
    <property type="match status" value="1"/>
</dbReference>
<dbReference type="GO" id="GO:0032259">
    <property type="term" value="P:methylation"/>
    <property type="evidence" value="ECO:0007669"/>
    <property type="project" value="UniProtKB-KW"/>
</dbReference>
<dbReference type="EMBL" id="AP026830">
    <property type="protein sequence ID" value="BDR93556.1"/>
    <property type="molecule type" value="Genomic_DNA"/>
</dbReference>
<gene>
    <name evidence="2" type="ORF">GCM10007112_25460</name>
    <name evidence="1" type="ORF">Vsou_26490</name>
</gene>
<reference evidence="2" key="1">
    <citation type="journal article" date="2014" name="Int. J. Syst. Evol. Microbiol.">
        <title>Complete genome sequence of Corynebacterium casei LMG S-19264T (=DSM 44701T), isolated from a smear-ripened cheese.</title>
        <authorList>
            <consortium name="US DOE Joint Genome Institute (JGI-PGF)"/>
            <person name="Walter F."/>
            <person name="Albersmeier A."/>
            <person name="Kalinowski J."/>
            <person name="Ruckert C."/>
        </authorList>
    </citation>
    <scope>NUCLEOTIDE SEQUENCE</scope>
    <source>
        <strain evidence="2">JCM 11219</strain>
    </source>
</reference>
<protein>
    <submittedName>
        <fullName evidence="2">Demethylmenaquinone methyltransferase</fullName>
    </submittedName>
</protein>
<reference evidence="1" key="4">
    <citation type="journal article" date="2023" name="Microbiol. Resour. Announc.">
        <title>Complete Genome Sequence of Vulcanisaeta souniana Strain IC-059, a Hyperthermophilic Archaeon Isolated from Hot Spring Water in Japan.</title>
        <authorList>
            <person name="Kato S."/>
            <person name="Itoh T."/>
            <person name="Wu L."/>
            <person name="Ma J."/>
            <person name="Ohkuma M."/>
        </authorList>
    </citation>
    <scope>NUCLEOTIDE SEQUENCE</scope>
    <source>
        <strain evidence="1">JCM 11219</strain>
    </source>
</reference>
<dbReference type="EMBL" id="BMNM01000018">
    <property type="protein sequence ID" value="GGI87469.1"/>
    <property type="molecule type" value="Genomic_DNA"/>
</dbReference>
<keyword evidence="4" id="KW-1185">Reference proteome</keyword>
<dbReference type="CDD" id="cd16841">
    <property type="entry name" value="RraA_family"/>
    <property type="match status" value="1"/>
</dbReference>
<accession>A0A830E6H0</accession>
<keyword evidence="2" id="KW-0808">Transferase</keyword>
<dbReference type="SUPFAM" id="SSF89562">
    <property type="entry name" value="RraA-like"/>
    <property type="match status" value="1"/>
</dbReference>
<sequence length="221" mass="24415">MGNALNLDYLSKVLYSPVLSDILDELGVSDHVLPGDIRPLNPDFVVIGYAYPMHLNKVKDYDPGNPYKGILEALDNIPEDAVIVIEVDESIKNRAAAWGELTSTAAMARGARGTIAHGFTRDTHQILRMGFPVFSMGFVPYDIKGRGDADDYGKEVIINGIKIKSGDLVFGDINGVVIIPSELIDDVITHAIEKVTKESNAKRELRRGKSARDVWNKYRVF</sequence>
<dbReference type="PANTHER" id="PTHR33254:SF4">
    <property type="entry name" value="4-HYDROXY-4-METHYL-2-OXOGLUTARATE ALDOLASE 3-RELATED"/>
    <property type="match status" value="1"/>
</dbReference>
<keyword evidence="2" id="KW-0489">Methyltransferase</keyword>